<comment type="caution">
    <text evidence="1">The sequence shown here is derived from an EMBL/GenBank/DDBJ whole genome shotgun (WGS) entry which is preliminary data.</text>
</comment>
<evidence type="ECO:0000313" key="2">
    <source>
        <dbReference type="Proteomes" id="UP001159257"/>
    </source>
</evidence>
<gene>
    <name evidence="1" type="ORF">SAMN04487964_1123</name>
</gene>
<organism evidence="1 2">
    <name type="scientific">Marinobacterium sediminicola</name>
    <dbReference type="NCBI Taxonomy" id="518898"/>
    <lineage>
        <taxon>Bacteria</taxon>
        <taxon>Pseudomonadati</taxon>
        <taxon>Pseudomonadota</taxon>
        <taxon>Gammaproteobacteria</taxon>
        <taxon>Oceanospirillales</taxon>
        <taxon>Oceanospirillaceae</taxon>
        <taxon>Marinobacterium</taxon>
    </lineage>
</organism>
<keyword evidence="2" id="KW-1185">Reference proteome</keyword>
<dbReference type="EMBL" id="FXWV01000012">
    <property type="protein sequence ID" value="SMR76583.1"/>
    <property type="molecule type" value="Genomic_DNA"/>
</dbReference>
<proteinExistence type="predicted"/>
<reference evidence="1 2" key="1">
    <citation type="submission" date="2017-05" db="EMBL/GenBank/DDBJ databases">
        <authorList>
            <person name="Varghese N."/>
            <person name="Submissions S."/>
        </authorList>
    </citation>
    <scope>NUCLEOTIDE SEQUENCE [LARGE SCALE GENOMIC DNA]</scope>
    <source>
        <strain evidence="1 2">CGMCC 1.7287</strain>
    </source>
</reference>
<dbReference type="Proteomes" id="UP001159257">
    <property type="component" value="Unassembled WGS sequence"/>
</dbReference>
<dbReference type="RefSeq" id="WP_239040153.1">
    <property type="nucleotide sequence ID" value="NZ_BAAAEY010000008.1"/>
</dbReference>
<evidence type="ECO:0000313" key="1">
    <source>
        <dbReference type="EMBL" id="SMR76583.1"/>
    </source>
</evidence>
<sequence length="93" mass="10342">MEAFSNVPVDPDTRILASHLLDVQGHQALLQLWSWEGLCAMSLIFHEDETASLSDEALRKLAIVSGIPKEGTSFTISRNKQGYAFVNFNFSND</sequence>
<protein>
    <submittedName>
        <fullName evidence="1">Uncharacterized protein</fullName>
    </submittedName>
</protein>
<accession>A0ABY1S205</accession>
<name>A0ABY1S205_9GAMM</name>